<proteinExistence type="predicted"/>
<sequence>MTSWNEFLRTDDFRAYRKKQIEAVAANLKKTAFQTVSNGRVDVSEIKGKLEMINLFLRLPEILTNDTKTKEILAVQLDEDVNHIAQFLIRQSLAEEK</sequence>
<evidence type="ECO:0000313" key="4">
    <source>
        <dbReference type="EMBL" id="QJI00022.1"/>
    </source>
</evidence>
<evidence type="ECO:0000313" key="3">
    <source>
        <dbReference type="EMBL" id="QJA89262.1"/>
    </source>
</evidence>
<evidence type="ECO:0000313" key="2">
    <source>
        <dbReference type="EMBL" id="QJA79158.1"/>
    </source>
</evidence>
<reference evidence="1" key="1">
    <citation type="submission" date="2020-03" db="EMBL/GenBank/DDBJ databases">
        <title>The deep terrestrial virosphere.</title>
        <authorList>
            <person name="Holmfeldt K."/>
            <person name="Nilsson E."/>
            <person name="Simone D."/>
            <person name="Lopez-Fernandez M."/>
            <person name="Wu X."/>
            <person name="de Brujin I."/>
            <person name="Lundin D."/>
            <person name="Andersson A."/>
            <person name="Bertilsson S."/>
            <person name="Dopson M."/>
        </authorList>
    </citation>
    <scope>NUCLEOTIDE SEQUENCE</scope>
    <source>
        <strain evidence="2">MM415A00941</strain>
        <strain evidence="3">MM415B02580</strain>
        <strain evidence="1">TM448A00947</strain>
        <strain evidence="4">TM448B01795</strain>
    </source>
</reference>
<dbReference type="EMBL" id="MT142834">
    <property type="protein sequence ID" value="QJA89262.1"/>
    <property type="molecule type" value="Genomic_DNA"/>
</dbReference>
<dbReference type="AlphaFoldDB" id="A0A6H1ZMD9"/>
<organism evidence="1">
    <name type="scientific">viral metagenome</name>
    <dbReference type="NCBI Taxonomy" id="1070528"/>
    <lineage>
        <taxon>unclassified sequences</taxon>
        <taxon>metagenomes</taxon>
        <taxon>organismal metagenomes</taxon>
    </lineage>
</organism>
<gene>
    <name evidence="2" type="ORF">MM415A00941_0005</name>
    <name evidence="3" type="ORF">MM415B02580_0008</name>
    <name evidence="1" type="ORF">TM448A00947_0005</name>
    <name evidence="4" type="ORF">TM448B01795_0007</name>
</gene>
<evidence type="ECO:0000313" key="1">
    <source>
        <dbReference type="EMBL" id="QJA48435.1"/>
    </source>
</evidence>
<accession>A0A6H1ZMD9</accession>
<dbReference type="EMBL" id="MT142369">
    <property type="protein sequence ID" value="QJA79158.1"/>
    <property type="molecule type" value="Genomic_DNA"/>
</dbReference>
<dbReference type="EMBL" id="MT144084">
    <property type="protein sequence ID" value="QJA48435.1"/>
    <property type="molecule type" value="Genomic_DNA"/>
</dbReference>
<name>A0A6H1ZMD9_9ZZZZ</name>
<dbReference type="EMBL" id="MT144823">
    <property type="protein sequence ID" value="QJI00022.1"/>
    <property type="molecule type" value="Genomic_DNA"/>
</dbReference>
<protein>
    <submittedName>
        <fullName evidence="1">Uncharacterized protein</fullName>
    </submittedName>
</protein>